<organism evidence="1 2">
    <name type="scientific">Kluyvera genomosp. 2</name>
    <dbReference type="NCBI Taxonomy" id="2774054"/>
    <lineage>
        <taxon>Bacteria</taxon>
        <taxon>Pseudomonadati</taxon>
        <taxon>Pseudomonadota</taxon>
        <taxon>Gammaproteobacteria</taxon>
        <taxon>Enterobacterales</taxon>
        <taxon>Enterobacteriaceae</taxon>
        <taxon>Kluyvera</taxon>
    </lineage>
</organism>
<dbReference type="AlphaFoldDB" id="A0A2T2XVC5"/>
<accession>A0A2T2XVC5</accession>
<evidence type="ECO:0000313" key="1">
    <source>
        <dbReference type="EMBL" id="PSR44138.1"/>
    </source>
</evidence>
<gene>
    <name evidence="1" type="ORF">C8256_24880</name>
</gene>
<dbReference type="RefSeq" id="WP_106930997.1">
    <property type="nucleotide sequence ID" value="NZ_CABMMU010000045.1"/>
</dbReference>
<dbReference type="Proteomes" id="UP000240892">
    <property type="component" value="Unassembled WGS sequence"/>
</dbReference>
<dbReference type="EMBL" id="PYHO01000045">
    <property type="protein sequence ID" value="PSR44138.1"/>
    <property type="molecule type" value="Genomic_DNA"/>
</dbReference>
<comment type="caution">
    <text evidence="1">The sequence shown here is derived from an EMBL/GenBank/DDBJ whole genome shotgun (WGS) entry which is preliminary data.</text>
</comment>
<name>A0A2T2XVC5_9ENTR</name>
<keyword evidence="2" id="KW-1185">Reference proteome</keyword>
<reference evidence="1 2" key="1">
    <citation type="submission" date="2018-03" db="EMBL/GenBank/DDBJ databases">
        <title>First report of an OXA-48+CTX-M-M-producing Kluyvera ascorbata clone recovered from patients admitted in a University Hospital in Madrid, Spain.</title>
        <authorList>
            <person name="Hernandez-Garcia M."/>
            <person name="Leon-Sampedro R."/>
            <person name="Perez-Viso B."/>
            <person name="Morosini M.I."/>
            <person name="Lopez-Fresnena N."/>
            <person name="Coque T.M."/>
            <person name="Bonten M."/>
            <person name="Malhotra-Kumar S."/>
            <person name="Ruiz-Garbajosa P."/>
            <person name="Canton R."/>
        </authorList>
    </citation>
    <scope>NUCLEOTIDE SEQUENCE [LARGE SCALE GENOMIC DNA]</scope>
    <source>
        <strain evidence="1 2">KA2</strain>
    </source>
</reference>
<protein>
    <submittedName>
        <fullName evidence="1">Uncharacterized protein</fullName>
    </submittedName>
</protein>
<sequence>MNDFELPALEYCSLERAARFIGSGCEADDLLHWATIGSIKLSHEFGIDEHVQAFVEFDGELIDVATKIFNSGQCDDYYINVSEFSFIATHLFEECSTVDDVIAVLTKHGDKPRVKAYLKGVWNISFFTCDFNNLNPFRIFNFSPLGDVCIDCDASINHEERYSKNDLLVSRDAVSVILGKANGLRKLPSMRNKPYLLMRENVETKENISNTVANNRASMIKALLAIHYGQDVADSPRKFFENKDSEICRDFDAKGISLPSGKTIAEWLKDADIDFIV</sequence>
<proteinExistence type="predicted"/>
<evidence type="ECO:0000313" key="2">
    <source>
        <dbReference type="Proteomes" id="UP000240892"/>
    </source>
</evidence>